<dbReference type="InterPro" id="IPR000847">
    <property type="entry name" value="LysR_HTH_N"/>
</dbReference>
<feature type="domain" description="HTH lysR-type" evidence="5">
    <location>
        <begin position="6"/>
        <end position="63"/>
    </location>
</feature>
<reference evidence="6 7" key="1">
    <citation type="submission" date="2020-04" db="EMBL/GenBank/DDBJ databases">
        <title>Molecular characterization of pseudomonads from Agaricus bisporus reveal novel blotch 2 pathogens in Western Europe.</title>
        <authorList>
            <person name="Taparia T."/>
            <person name="Krijger M."/>
            <person name="Haynes E."/>
            <person name="Elpinstone J.G."/>
            <person name="Noble R."/>
            <person name="Van Der Wolf J."/>
        </authorList>
    </citation>
    <scope>NUCLEOTIDE SEQUENCE [LARGE SCALE GENOMIC DNA]</scope>
    <source>
        <strain evidence="6 7">IPO3737</strain>
    </source>
</reference>
<dbReference type="GO" id="GO:0005829">
    <property type="term" value="C:cytosol"/>
    <property type="evidence" value="ECO:0007669"/>
    <property type="project" value="TreeGrafter"/>
</dbReference>
<dbReference type="CDD" id="cd05466">
    <property type="entry name" value="PBP2_LTTR_substrate"/>
    <property type="match status" value="1"/>
</dbReference>
<keyword evidence="2" id="KW-0805">Transcription regulation</keyword>
<organism evidence="6 7">
    <name type="scientific">Pseudomonas gingeri</name>
    <dbReference type="NCBI Taxonomy" id="117681"/>
    <lineage>
        <taxon>Bacteria</taxon>
        <taxon>Pseudomonadati</taxon>
        <taxon>Pseudomonadota</taxon>
        <taxon>Gammaproteobacteria</taxon>
        <taxon>Pseudomonadales</taxon>
        <taxon>Pseudomonadaceae</taxon>
        <taxon>Pseudomonas</taxon>
    </lineage>
</organism>
<dbReference type="Gene3D" id="1.10.10.10">
    <property type="entry name" value="Winged helix-like DNA-binding domain superfamily/Winged helix DNA-binding domain"/>
    <property type="match status" value="1"/>
</dbReference>
<dbReference type="InterPro" id="IPR036388">
    <property type="entry name" value="WH-like_DNA-bd_sf"/>
</dbReference>
<accession>A0A7Y7YC88</accession>
<gene>
    <name evidence="6" type="ORF">HX876_14580</name>
</gene>
<dbReference type="PANTHER" id="PTHR30419">
    <property type="entry name" value="HTH-TYPE TRANSCRIPTIONAL REGULATOR YBHD"/>
    <property type="match status" value="1"/>
</dbReference>
<dbReference type="GO" id="GO:0003700">
    <property type="term" value="F:DNA-binding transcription factor activity"/>
    <property type="evidence" value="ECO:0007669"/>
    <property type="project" value="InterPro"/>
</dbReference>
<evidence type="ECO:0000259" key="5">
    <source>
        <dbReference type="PROSITE" id="PS50931"/>
    </source>
</evidence>
<evidence type="ECO:0000256" key="1">
    <source>
        <dbReference type="ARBA" id="ARBA00009437"/>
    </source>
</evidence>
<dbReference type="PRINTS" id="PR00039">
    <property type="entry name" value="HTHLYSR"/>
</dbReference>
<keyword evidence="4" id="KW-0804">Transcription</keyword>
<comment type="caution">
    <text evidence="6">The sequence shown here is derived from an EMBL/GenBank/DDBJ whole genome shotgun (WGS) entry which is preliminary data.</text>
</comment>
<dbReference type="InterPro" id="IPR050950">
    <property type="entry name" value="HTH-type_LysR_regulators"/>
</dbReference>
<evidence type="ECO:0000313" key="6">
    <source>
        <dbReference type="EMBL" id="NWC33625.1"/>
    </source>
</evidence>
<dbReference type="AlphaFoldDB" id="A0A7Y7YC88"/>
<dbReference type="Pfam" id="PF00126">
    <property type="entry name" value="HTH_1"/>
    <property type="match status" value="1"/>
</dbReference>
<name>A0A7Y7YC88_9PSED</name>
<evidence type="ECO:0000313" key="7">
    <source>
        <dbReference type="Proteomes" id="UP000520592"/>
    </source>
</evidence>
<dbReference type="RefSeq" id="WP_177061565.1">
    <property type="nucleotide sequence ID" value="NZ_JACAPS010000039.1"/>
</dbReference>
<sequence>MNTAAIDLRLLRSFIATARLGSVTRAAALLHLTQPALSQHLRELKGLMGVQLLDRVGRGVALTPAGIELFGLLEPLLEDLDTALASVHGLSREVKGRLRIGAIDTYSRALVIPAVAQLLLTHPDLKVSIEEMPAAQIDRALTENEIDIGLAFSNLSSADIDQCTLFEENLALIRLRLVGEGRGRARVSMEELAGLRLALLNRNFAMRRQIDSAFSRAGLPLDVRVEAANVDSLVRLADRGDWAIIASPLAIDDSERFEVRDIDHVDLSRIAALRWRRGRSFSAATLAFNQRLINRLRQLPGIHLSSEAQGMADV</sequence>
<dbReference type="Pfam" id="PF03466">
    <property type="entry name" value="LysR_substrate"/>
    <property type="match status" value="1"/>
</dbReference>
<dbReference type="SUPFAM" id="SSF46785">
    <property type="entry name" value="Winged helix' DNA-binding domain"/>
    <property type="match status" value="1"/>
</dbReference>
<dbReference type="InterPro" id="IPR036390">
    <property type="entry name" value="WH_DNA-bd_sf"/>
</dbReference>
<protein>
    <submittedName>
        <fullName evidence="6">LysR family transcriptional regulator</fullName>
    </submittedName>
</protein>
<dbReference type="SUPFAM" id="SSF53850">
    <property type="entry name" value="Periplasmic binding protein-like II"/>
    <property type="match status" value="1"/>
</dbReference>
<evidence type="ECO:0000256" key="3">
    <source>
        <dbReference type="ARBA" id="ARBA00023125"/>
    </source>
</evidence>
<evidence type="ECO:0000256" key="4">
    <source>
        <dbReference type="ARBA" id="ARBA00023163"/>
    </source>
</evidence>
<dbReference type="EMBL" id="JACAQD010000015">
    <property type="protein sequence ID" value="NWC33625.1"/>
    <property type="molecule type" value="Genomic_DNA"/>
</dbReference>
<dbReference type="PROSITE" id="PS50931">
    <property type="entry name" value="HTH_LYSR"/>
    <property type="match status" value="1"/>
</dbReference>
<dbReference type="PANTHER" id="PTHR30419:SF8">
    <property type="entry name" value="NITROGEN ASSIMILATION TRANSCRIPTIONAL ACTIVATOR-RELATED"/>
    <property type="match status" value="1"/>
</dbReference>
<dbReference type="InterPro" id="IPR005119">
    <property type="entry name" value="LysR_subst-bd"/>
</dbReference>
<comment type="similarity">
    <text evidence="1">Belongs to the LysR transcriptional regulatory family.</text>
</comment>
<keyword evidence="3" id="KW-0238">DNA-binding</keyword>
<proteinExistence type="inferred from homology"/>
<dbReference type="GO" id="GO:0003677">
    <property type="term" value="F:DNA binding"/>
    <property type="evidence" value="ECO:0007669"/>
    <property type="project" value="UniProtKB-KW"/>
</dbReference>
<dbReference type="Gene3D" id="3.40.190.290">
    <property type="match status" value="1"/>
</dbReference>
<dbReference type="Proteomes" id="UP000520592">
    <property type="component" value="Unassembled WGS sequence"/>
</dbReference>
<evidence type="ECO:0000256" key="2">
    <source>
        <dbReference type="ARBA" id="ARBA00023015"/>
    </source>
</evidence>